<gene>
    <name evidence="2" type="ORF">CKAH01_00334</name>
</gene>
<dbReference type="PANTHER" id="PTHR35186:SF4">
    <property type="entry name" value="PRION-INHIBITION AND PROPAGATION HELO DOMAIN-CONTAINING PROTEIN"/>
    <property type="match status" value="1"/>
</dbReference>
<keyword evidence="3" id="KW-1185">Reference proteome</keyword>
<dbReference type="AlphaFoldDB" id="A0AAD9YUQ5"/>
<dbReference type="Proteomes" id="UP001281614">
    <property type="component" value="Unassembled WGS sequence"/>
</dbReference>
<feature type="non-terminal residue" evidence="2">
    <location>
        <position position="1"/>
    </location>
</feature>
<accession>A0AAD9YUQ5</accession>
<proteinExistence type="predicted"/>
<organism evidence="2 3">
    <name type="scientific">Colletotrichum kahawae</name>
    <name type="common">Coffee berry disease fungus</name>
    <dbReference type="NCBI Taxonomy" id="34407"/>
    <lineage>
        <taxon>Eukaryota</taxon>
        <taxon>Fungi</taxon>
        <taxon>Dikarya</taxon>
        <taxon>Ascomycota</taxon>
        <taxon>Pezizomycotina</taxon>
        <taxon>Sordariomycetes</taxon>
        <taxon>Hypocreomycetidae</taxon>
        <taxon>Glomerellales</taxon>
        <taxon>Glomerellaceae</taxon>
        <taxon>Colletotrichum</taxon>
        <taxon>Colletotrichum gloeosporioides species complex</taxon>
    </lineage>
</organism>
<evidence type="ECO:0000256" key="1">
    <source>
        <dbReference type="SAM" id="MobiDB-lite"/>
    </source>
</evidence>
<comment type="caution">
    <text evidence="2">The sequence shown here is derived from an EMBL/GenBank/DDBJ whole genome shotgun (WGS) entry which is preliminary data.</text>
</comment>
<protein>
    <submittedName>
        <fullName evidence="2">Uncharacterized protein</fullName>
    </submittedName>
</protein>
<feature type="region of interest" description="Disordered" evidence="1">
    <location>
        <begin position="456"/>
        <end position="490"/>
    </location>
</feature>
<sequence>HLYPAVASARNNTFSRRHPPLHFSLTLHVPLHPPSQPIESSLLTSSDTDALAMSGFEIAGLVLGAFPIFCDAAKNAEGILQKAKSWWHFEATFPNFIANLETQEIAYSQVLRRLLGSLKISRFDYDTLRRDPASDLWHRPDIQNELRSYLLDEESQWFTRKLWEMNQALVDLHGLLPTQNKHPISISQSLDLSEIYSVDAKDIESELLRLRASFSGNKDRLLTLITTTNNELHQFLDRVPVSREWAKHKAEKQESKHLISPLRGLHDEAIRLHAGLAHQWQCRCSTAHTIGISPAKCSGQGSRAKGCFNMMFEYGIGRKQLNMEVEASTTANADARRVYIPPLGLDIETAGKIQGDWRLKQQLKSANASSKGKGIATLAFASLSMANPQHSEPNLKAMLERPSKKLKKSFVLPSQRSGQASSCLTSASIQTGSTQAAAMSASYNSGLNSVVMTMNEPRLDPGMDGTSTSSQSSAGTQSNTASSISSTDTCSQMMKSDIENMCHFATSEPSLPERGHTFKGRKDDRITFSLDPADQKALKASETQSIDQFLSTSTTRYSRIAVGLRFAITLLSLATSAWMPLKLAKDDIFLVRRMTLEGKYARPYGPYFQHNSHDLSSAASRNGGLWNAKSSLLILGVVLLELFHGEALEQQPSWMESLDDDGCPNEMTAFCAAFLWVVRAQKSMEEYIGEDLGGELYEAIRKCICFDFDREDDFGDSRFAELVYREVVVPLEKCCPQF</sequence>
<dbReference type="PANTHER" id="PTHR35186">
    <property type="entry name" value="ANK_REP_REGION DOMAIN-CONTAINING PROTEIN"/>
    <property type="match status" value="1"/>
</dbReference>
<evidence type="ECO:0000313" key="2">
    <source>
        <dbReference type="EMBL" id="KAK2780390.1"/>
    </source>
</evidence>
<reference evidence="2" key="1">
    <citation type="submission" date="2023-02" db="EMBL/GenBank/DDBJ databases">
        <title>Colletotrichum kahawae CIFC_Que2 genome sequencing and assembly.</title>
        <authorList>
            <person name="Baroncelli R."/>
        </authorList>
    </citation>
    <scope>NUCLEOTIDE SEQUENCE</scope>
    <source>
        <strain evidence="2">CIFC_Que2</strain>
    </source>
</reference>
<name>A0AAD9YUQ5_COLKA</name>
<evidence type="ECO:0000313" key="3">
    <source>
        <dbReference type="Proteomes" id="UP001281614"/>
    </source>
</evidence>
<feature type="compositionally biased region" description="Low complexity" evidence="1">
    <location>
        <begin position="465"/>
        <end position="483"/>
    </location>
</feature>
<dbReference type="EMBL" id="VYYT01000001">
    <property type="protein sequence ID" value="KAK2780390.1"/>
    <property type="molecule type" value="Genomic_DNA"/>
</dbReference>